<proteinExistence type="predicted"/>
<name>A0A0F9FDV3_9ZZZZ</name>
<sequence>MIPYYGDYPEDHAEIRIPFNTFDSNDPSASVTITNLADGDIEVHADGDTTQIATDGASVIINFAGETGSHMILIDSSVDAAYTTATEYAVKIVGTTIDGATVNAWIGAFSIERAGGALATALLTNTVVDGIAAKLVGITLLNEWLGIIAGKQAGDATAITEIKATGAGSGTYDPTADSTEALRDRGDAAWATATGFNTTTPPTVGEIQTEMEEDGASLLDTIRDELANATDGLSALKALIDALPQNKTGYALST</sequence>
<dbReference type="EMBL" id="LAZR01021700">
    <property type="protein sequence ID" value="KKL84423.1"/>
    <property type="molecule type" value="Genomic_DNA"/>
</dbReference>
<feature type="non-terminal residue" evidence="1">
    <location>
        <position position="254"/>
    </location>
</feature>
<dbReference type="AlphaFoldDB" id="A0A0F9FDV3"/>
<comment type="caution">
    <text evidence="1">The sequence shown here is derived from an EMBL/GenBank/DDBJ whole genome shotgun (WGS) entry which is preliminary data.</text>
</comment>
<accession>A0A0F9FDV3</accession>
<reference evidence="1" key="1">
    <citation type="journal article" date="2015" name="Nature">
        <title>Complex archaea that bridge the gap between prokaryotes and eukaryotes.</title>
        <authorList>
            <person name="Spang A."/>
            <person name="Saw J.H."/>
            <person name="Jorgensen S.L."/>
            <person name="Zaremba-Niedzwiedzka K."/>
            <person name="Martijn J."/>
            <person name="Lind A.E."/>
            <person name="van Eijk R."/>
            <person name="Schleper C."/>
            <person name="Guy L."/>
            <person name="Ettema T.J."/>
        </authorList>
    </citation>
    <scope>NUCLEOTIDE SEQUENCE</scope>
</reference>
<gene>
    <name evidence="1" type="ORF">LCGC14_1964860</name>
</gene>
<organism evidence="1">
    <name type="scientific">marine sediment metagenome</name>
    <dbReference type="NCBI Taxonomy" id="412755"/>
    <lineage>
        <taxon>unclassified sequences</taxon>
        <taxon>metagenomes</taxon>
        <taxon>ecological metagenomes</taxon>
    </lineage>
</organism>
<evidence type="ECO:0000313" key="1">
    <source>
        <dbReference type="EMBL" id="KKL84423.1"/>
    </source>
</evidence>
<protein>
    <submittedName>
        <fullName evidence="1">Uncharacterized protein</fullName>
    </submittedName>
</protein>